<dbReference type="PATRIC" id="fig|1122207.3.peg.2900"/>
<keyword evidence="1" id="KW-1133">Transmembrane helix</keyword>
<dbReference type="RefSeq" id="WP_036163610.1">
    <property type="nucleotide sequence ID" value="NZ_JAMB01000017.1"/>
</dbReference>
<keyword evidence="1" id="KW-0472">Membrane</keyword>
<reference evidence="2 3" key="1">
    <citation type="submission" date="2014-01" db="EMBL/GenBank/DDBJ databases">
        <title>Marinomonas ushuaiensis DSM 15871 Genome Sequencing.</title>
        <authorList>
            <person name="Lai Q."/>
            <person name="Shao Z.S."/>
        </authorList>
    </citation>
    <scope>NUCLEOTIDE SEQUENCE [LARGE SCALE GENOMIC DNA]</scope>
    <source>
        <strain evidence="2 3">DSM 15871</strain>
    </source>
</reference>
<comment type="caution">
    <text evidence="2">The sequence shown here is derived from an EMBL/GenBank/DDBJ whole genome shotgun (WGS) entry which is preliminary data.</text>
</comment>
<keyword evidence="1" id="KW-0812">Transmembrane</keyword>
<feature type="transmembrane region" description="Helical" evidence="1">
    <location>
        <begin position="12"/>
        <end position="36"/>
    </location>
</feature>
<evidence type="ECO:0000313" key="3">
    <source>
        <dbReference type="Proteomes" id="UP000054058"/>
    </source>
</evidence>
<protein>
    <submittedName>
        <fullName evidence="2">Uncharacterized protein</fullName>
    </submittedName>
</protein>
<keyword evidence="3" id="KW-1185">Reference proteome</keyword>
<dbReference type="Proteomes" id="UP000054058">
    <property type="component" value="Unassembled WGS sequence"/>
</dbReference>
<evidence type="ECO:0000256" key="1">
    <source>
        <dbReference type="SAM" id="Phobius"/>
    </source>
</evidence>
<gene>
    <name evidence="2" type="ORF">MUS1_06455</name>
</gene>
<dbReference type="AlphaFoldDB" id="X7E396"/>
<accession>X7E396</accession>
<evidence type="ECO:0000313" key="2">
    <source>
        <dbReference type="EMBL" id="ETX09653.1"/>
    </source>
</evidence>
<sequence>MLLSQYLKIDISSLCNITGSTVCIFIMLQLAIWYPLLSGAQDDLERHIKRKERAETEWQKIQGQANRLKGMTFLNEVWVSHHIFSEKNAVPTQWFIEGTAGLIEWQTLLEKVEEHVALGMQSVHWQRLPNGQWQGCLLFDIKIPKANREYHNWLPTKLRSYPFVEKDWQVLSTMRVGENASALLEYKQQRHWVRQGSWLPSAGLTVDTVTFDQVTLMTKEGSQIALTVRKIGDMDD</sequence>
<dbReference type="EMBL" id="JAMB01000017">
    <property type="protein sequence ID" value="ETX09653.1"/>
    <property type="molecule type" value="Genomic_DNA"/>
</dbReference>
<name>X7E396_9GAMM</name>
<dbReference type="STRING" id="1122207.MUS1_06455"/>
<dbReference type="OrthoDB" id="6104738at2"/>
<organism evidence="2 3">
    <name type="scientific">Marinomonas ushuaiensis DSM 15871</name>
    <dbReference type="NCBI Taxonomy" id="1122207"/>
    <lineage>
        <taxon>Bacteria</taxon>
        <taxon>Pseudomonadati</taxon>
        <taxon>Pseudomonadota</taxon>
        <taxon>Gammaproteobacteria</taxon>
        <taxon>Oceanospirillales</taxon>
        <taxon>Oceanospirillaceae</taxon>
        <taxon>Marinomonas</taxon>
    </lineage>
</organism>
<proteinExistence type="predicted"/>